<reference evidence="9 10" key="1">
    <citation type="submission" date="2025-05" db="UniProtKB">
        <authorList>
            <consortium name="RefSeq"/>
        </authorList>
    </citation>
    <scope>IDENTIFICATION</scope>
    <source>
        <tissue evidence="9 10">Liver</tissue>
    </source>
</reference>
<keyword evidence="8" id="KW-1185">Reference proteome</keyword>
<protein>
    <submittedName>
        <fullName evidence="9 10">Exportin-6-like</fullName>
    </submittedName>
</protein>
<dbReference type="RefSeq" id="XP_040607743.1">
    <property type="nucleotide sequence ID" value="XM_040751809.1"/>
</dbReference>
<name>A0ABM2Y2G9_MESAU</name>
<evidence type="ECO:0000313" key="9">
    <source>
        <dbReference type="RefSeq" id="XP_040607738.1"/>
    </source>
</evidence>
<keyword evidence="6" id="KW-0653">Protein transport</keyword>
<keyword evidence="4" id="KW-0813">Transport</keyword>
<keyword evidence="5" id="KW-0963">Cytoplasm</keyword>
<keyword evidence="7" id="KW-0539">Nucleus</keyword>
<evidence type="ECO:0000256" key="7">
    <source>
        <dbReference type="ARBA" id="ARBA00023242"/>
    </source>
</evidence>
<evidence type="ECO:0000256" key="6">
    <source>
        <dbReference type="ARBA" id="ARBA00022927"/>
    </source>
</evidence>
<dbReference type="RefSeq" id="XP_040607738.1">
    <property type="nucleotide sequence ID" value="XM_040751804.1"/>
</dbReference>
<dbReference type="Proteomes" id="UP000886700">
    <property type="component" value="Unplaced"/>
</dbReference>
<dbReference type="GeneID" id="121142328"/>
<comment type="similarity">
    <text evidence="3">Belongs to the exportin family.</text>
</comment>
<sequence length="143" mass="15985">MSSLLQAVGRLAEYFTGDVFAARFTDALTVVERLVKVTLYGSQIKLYNIETAVPSVLKPDLIDVHAQSLAALQAYSHWLAQYCSEAHRQNTQQFVTLISTTMDAITPLISTKDRHGVPCVAILLQISPQQWLFHNQQENICLP</sequence>
<evidence type="ECO:0000313" key="8">
    <source>
        <dbReference type="Proteomes" id="UP000886700"/>
    </source>
</evidence>
<dbReference type="PANTHER" id="PTHR21452:SF4">
    <property type="entry name" value="EXPORTIN-6"/>
    <property type="match status" value="1"/>
</dbReference>
<evidence type="ECO:0000256" key="4">
    <source>
        <dbReference type="ARBA" id="ARBA00022448"/>
    </source>
</evidence>
<dbReference type="PANTHER" id="PTHR21452">
    <property type="entry name" value="EXPORTIN-6"/>
    <property type="match status" value="1"/>
</dbReference>
<evidence type="ECO:0000256" key="5">
    <source>
        <dbReference type="ARBA" id="ARBA00022490"/>
    </source>
</evidence>
<accession>A0ABM2Y2G9</accession>
<organism evidence="8 9">
    <name type="scientific">Mesocricetus auratus</name>
    <name type="common">Golden hamster</name>
    <dbReference type="NCBI Taxonomy" id="10036"/>
    <lineage>
        <taxon>Eukaryota</taxon>
        <taxon>Metazoa</taxon>
        <taxon>Chordata</taxon>
        <taxon>Craniata</taxon>
        <taxon>Vertebrata</taxon>
        <taxon>Euteleostomi</taxon>
        <taxon>Mammalia</taxon>
        <taxon>Eutheria</taxon>
        <taxon>Euarchontoglires</taxon>
        <taxon>Glires</taxon>
        <taxon>Rodentia</taxon>
        <taxon>Myomorpha</taxon>
        <taxon>Muroidea</taxon>
        <taxon>Cricetidae</taxon>
        <taxon>Cricetinae</taxon>
        <taxon>Mesocricetus</taxon>
    </lineage>
</organism>
<evidence type="ECO:0000313" key="10">
    <source>
        <dbReference type="RefSeq" id="XP_040607743.1"/>
    </source>
</evidence>
<evidence type="ECO:0000256" key="2">
    <source>
        <dbReference type="ARBA" id="ARBA00004496"/>
    </source>
</evidence>
<comment type="subcellular location">
    <subcellularLocation>
        <location evidence="2">Cytoplasm</location>
    </subcellularLocation>
    <subcellularLocation>
        <location evidence="1">Nucleus</location>
    </subcellularLocation>
</comment>
<proteinExistence type="inferred from homology"/>
<evidence type="ECO:0000256" key="1">
    <source>
        <dbReference type="ARBA" id="ARBA00004123"/>
    </source>
</evidence>
<gene>
    <name evidence="9 10" type="primary">LOC121142328</name>
</gene>
<dbReference type="InterPro" id="IPR040016">
    <property type="entry name" value="XPO6"/>
</dbReference>
<evidence type="ECO:0000256" key="3">
    <source>
        <dbReference type="ARBA" id="ARBA00009466"/>
    </source>
</evidence>